<evidence type="ECO:0000313" key="6">
    <source>
        <dbReference type="EnsemblMetazoa" id="SMAR000979-PA"/>
    </source>
</evidence>
<dbReference type="GO" id="GO:0016020">
    <property type="term" value="C:membrane"/>
    <property type="evidence" value="ECO:0007669"/>
    <property type="project" value="TreeGrafter"/>
</dbReference>
<protein>
    <recommendedName>
        <fullName evidence="4">long-chain-fatty-acid--CoA ligase</fullName>
        <ecNumber evidence="4">6.2.1.3</ecNumber>
    </recommendedName>
</protein>
<dbReference type="EC" id="6.2.1.3" evidence="4"/>
<feature type="domain" description="AMP-dependent synthetase/ligase" evidence="5">
    <location>
        <begin position="85"/>
        <end position="469"/>
    </location>
</feature>
<evidence type="ECO:0000256" key="1">
    <source>
        <dbReference type="ARBA" id="ARBA00022598"/>
    </source>
</evidence>
<name>T1IJB7_STRMM</name>
<dbReference type="SUPFAM" id="SSF56801">
    <property type="entry name" value="Acetyl-CoA synthetase-like"/>
    <property type="match status" value="1"/>
</dbReference>
<proteinExistence type="predicted"/>
<keyword evidence="3" id="KW-0443">Lipid metabolism</keyword>
<dbReference type="eggNOG" id="KOG1256">
    <property type="taxonomic scope" value="Eukaryota"/>
</dbReference>
<evidence type="ECO:0000259" key="5">
    <source>
        <dbReference type="Pfam" id="PF00501"/>
    </source>
</evidence>
<keyword evidence="1" id="KW-0436">Ligase</keyword>
<evidence type="ECO:0000256" key="3">
    <source>
        <dbReference type="ARBA" id="ARBA00023098"/>
    </source>
</evidence>
<dbReference type="Pfam" id="PF23562">
    <property type="entry name" value="AMP-binding_C_3"/>
    <property type="match status" value="1"/>
</dbReference>
<dbReference type="PROSITE" id="PS00455">
    <property type="entry name" value="AMP_BINDING"/>
    <property type="match status" value="1"/>
</dbReference>
<dbReference type="EMBL" id="JH430253">
    <property type="status" value="NOT_ANNOTATED_CDS"/>
    <property type="molecule type" value="Genomic_DNA"/>
</dbReference>
<dbReference type="AlphaFoldDB" id="T1IJB7"/>
<accession>T1IJB7</accession>
<dbReference type="GO" id="GO:0005783">
    <property type="term" value="C:endoplasmic reticulum"/>
    <property type="evidence" value="ECO:0007669"/>
    <property type="project" value="TreeGrafter"/>
</dbReference>
<keyword evidence="7" id="KW-1185">Reference proteome</keyword>
<sequence length="661" mass="74441">MINSYISYTVQSSFTQRQPKMSSDKVKQLIEQTFSDPFVPAHQKGPDYIIPTEEFRTWLPEGATKIELLEENDDKKPMSIVTFFRKIVEEFPNHHALKIKRNEEWQSWTYEQYWDQLGLIPFHGVGILGCNAPEWFFSHLATIFSGGFTAGIYTTNSADACYHVLNDCEANIAVVENELQLDKILKIRDKLPNLKAIVQFTGIPTHPDVISWDDLLQIGLSVSDDILEKRIKGLAVNQCCTLIYTSGTTGNPKGVMISHDNMVYEVTYFSKYGLGSSVKGEGSCVSYLPLSHIAALGNLVETLSTAKPIGFLGVPRVFEKIYEKIRHEELNMNFIKRYLFLWARNQAAKYHALKPTHEPIAFTLSNKLVLNKVKHMMGLHRARTVFCGGAPLSKEVHQYFTELNITIIEGYGLSESCGIHIMNDKNDIKIGAVGNVTYCPECEIKLHNVDESGGGEILLRGRNVCMGYLKLQDKTIETIDDERWLHTGDTGTIDKFGLLRITGRIKEIIITSGGENIPPLIIEEEIKKCLPAVSNCILIGDRKKYLTMLITLKTELNMDTLLPTDQLSLPALKWCKEIGSSATTVSKIIEENDQNVKSAIQSAVDKYNKEKAISSAQKIQKWTILPVDFNIPSGELGPTAKLRRPFIVEKYSEEIDKMYSS</sequence>
<dbReference type="EnsemblMetazoa" id="SMAR000979-RA">
    <property type="protein sequence ID" value="SMAR000979-PA"/>
    <property type="gene ID" value="SMAR000979"/>
</dbReference>
<dbReference type="PANTHER" id="PTHR43272:SF32">
    <property type="entry name" value="AMP-DEPENDENT SYNTHETASE_LIGASE DOMAIN-CONTAINING PROTEIN"/>
    <property type="match status" value="1"/>
</dbReference>
<keyword evidence="2" id="KW-0276">Fatty acid metabolism</keyword>
<evidence type="ECO:0000256" key="4">
    <source>
        <dbReference type="ARBA" id="ARBA00026121"/>
    </source>
</evidence>
<organism evidence="6 7">
    <name type="scientific">Strigamia maritima</name>
    <name type="common">European centipede</name>
    <name type="synonym">Geophilus maritimus</name>
    <dbReference type="NCBI Taxonomy" id="126957"/>
    <lineage>
        <taxon>Eukaryota</taxon>
        <taxon>Metazoa</taxon>
        <taxon>Ecdysozoa</taxon>
        <taxon>Arthropoda</taxon>
        <taxon>Myriapoda</taxon>
        <taxon>Chilopoda</taxon>
        <taxon>Pleurostigmophora</taxon>
        <taxon>Geophilomorpha</taxon>
        <taxon>Linotaeniidae</taxon>
        <taxon>Strigamia</taxon>
    </lineage>
</organism>
<dbReference type="PhylomeDB" id="T1IJB7"/>
<dbReference type="InterPro" id="IPR020845">
    <property type="entry name" value="AMP-binding_CS"/>
</dbReference>
<dbReference type="HOGENOM" id="CLU_000022_45_5_1"/>
<dbReference type="Gene3D" id="3.40.50.12780">
    <property type="entry name" value="N-terminal domain of ligase-like"/>
    <property type="match status" value="1"/>
</dbReference>
<evidence type="ECO:0000313" key="7">
    <source>
        <dbReference type="Proteomes" id="UP000014500"/>
    </source>
</evidence>
<dbReference type="Proteomes" id="UP000014500">
    <property type="component" value="Unassembled WGS sequence"/>
</dbReference>
<reference evidence="6" key="2">
    <citation type="submission" date="2015-02" db="UniProtKB">
        <authorList>
            <consortium name="EnsemblMetazoa"/>
        </authorList>
    </citation>
    <scope>IDENTIFICATION</scope>
</reference>
<dbReference type="InterPro" id="IPR042099">
    <property type="entry name" value="ANL_N_sf"/>
</dbReference>
<dbReference type="STRING" id="126957.T1IJB7"/>
<reference evidence="7" key="1">
    <citation type="submission" date="2011-05" db="EMBL/GenBank/DDBJ databases">
        <authorList>
            <person name="Richards S.R."/>
            <person name="Qu J."/>
            <person name="Jiang H."/>
            <person name="Jhangiani S.N."/>
            <person name="Agravi P."/>
            <person name="Goodspeed R."/>
            <person name="Gross S."/>
            <person name="Mandapat C."/>
            <person name="Jackson L."/>
            <person name="Mathew T."/>
            <person name="Pu L."/>
            <person name="Thornton R."/>
            <person name="Saada N."/>
            <person name="Wilczek-Boney K.B."/>
            <person name="Lee S."/>
            <person name="Kovar C."/>
            <person name="Wu Y."/>
            <person name="Scherer S.E."/>
            <person name="Worley K.C."/>
            <person name="Muzny D.M."/>
            <person name="Gibbs R."/>
        </authorList>
    </citation>
    <scope>NUCLEOTIDE SEQUENCE</scope>
    <source>
        <strain evidence="7">Brora</strain>
    </source>
</reference>
<evidence type="ECO:0000256" key="2">
    <source>
        <dbReference type="ARBA" id="ARBA00022832"/>
    </source>
</evidence>
<dbReference type="PANTHER" id="PTHR43272">
    <property type="entry name" value="LONG-CHAIN-FATTY-ACID--COA LIGASE"/>
    <property type="match status" value="1"/>
</dbReference>
<dbReference type="Pfam" id="PF00501">
    <property type="entry name" value="AMP-binding"/>
    <property type="match status" value="1"/>
</dbReference>
<dbReference type="InterPro" id="IPR000873">
    <property type="entry name" value="AMP-dep_synth/lig_dom"/>
</dbReference>
<dbReference type="OMA" id="TEEFRTW"/>
<dbReference type="GO" id="GO:0004467">
    <property type="term" value="F:long-chain fatty acid-CoA ligase activity"/>
    <property type="evidence" value="ECO:0007669"/>
    <property type="project" value="UniProtKB-EC"/>
</dbReference>